<feature type="compositionally biased region" description="Polar residues" evidence="1">
    <location>
        <begin position="195"/>
        <end position="205"/>
    </location>
</feature>
<dbReference type="InterPro" id="IPR055774">
    <property type="entry name" value="DUF7350"/>
</dbReference>
<feature type="region of interest" description="Disordered" evidence="1">
    <location>
        <begin position="195"/>
        <end position="216"/>
    </location>
</feature>
<keyword evidence="4" id="KW-1185">Reference proteome</keyword>
<sequence>MRRRRFLALGSGFATTALLAGCTDDGSSESTTTRPATTDPDVDKPDGVYVQSFEDRMAMQGTATVGDYAVALMFTVPHTFWTVTNWERSKTPRTDDDSVHLMAVVWDDDSGTALPDAGVSVELSDGGSIVSQEVIYPMLSQPMGFHYGGNFTLPGDGTYTAAVSIGGINARTTGEFDGRFRDAATTEIDMEFTEQSRSRVGSSSIEAAGEPGALAPMETSYPKSVAPGPDGLPGTVHGTAAIDDAYFDLFHLDSAARVGTPGDAYLAVSARTRYNDYELSGMALEAILERDGEVVFEGPLERTLSPDVGYHYSATVSAVRAGDDLTLSVATPPQVGRHEGYETAFLDMRSDVTLTL</sequence>
<dbReference type="AlphaFoldDB" id="A0A6B0SM55"/>
<dbReference type="RefSeq" id="WP_159525554.1">
    <property type="nucleotide sequence ID" value="NZ_WUUU01000023.1"/>
</dbReference>
<evidence type="ECO:0000313" key="3">
    <source>
        <dbReference type="EMBL" id="MXR19990.1"/>
    </source>
</evidence>
<dbReference type="PROSITE" id="PS51257">
    <property type="entry name" value="PROKAR_LIPOPROTEIN"/>
    <property type="match status" value="1"/>
</dbReference>
<comment type="caution">
    <text evidence="3">The sequence shown here is derived from an EMBL/GenBank/DDBJ whole genome shotgun (WGS) entry which is preliminary data.</text>
</comment>
<dbReference type="Gene3D" id="2.60.40.2480">
    <property type="entry name" value="Periplasmic metal-binding protein Tp34-type"/>
    <property type="match status" value="1"/>
</dbReference>
<organism evidence="3 4">
    <name type="scientific">Halobacterium bonnevillei</name>
    <dbReference type="NCBI Taxonomy" id="2692200"/>
    <lineage>
        <taxon>Archaea</taxon>
        <taxon>Methanobacteriati</taxon>
        <taxon>Methanobacteriota</taxon>
        <taxon>Stenosarchaea group</taxon>
        <taxon>Halobacteria</taxon>
        <taxon>Halobacteriales</taxon>
        <taxon>Halobacteriaceae</taxon>
        <taxon>Halobacterium</taxon>
    </lineage>
</organism>
<protein>
    <submittedName>
        <fullName evidence="3">Fe2+ transport protein</fullName>
    </submittedName>
</protein>
<feature type="domain" description="DUF7350" evidence="2">
    <location>
        <begin position="231"/>
        <end position="350"/>
    </location>
</feature>
<accession>A0A6B0SM55</accession>
<dbReference type="EMBL" id="WUUU01000023">
    <property type="protein sequence ID" value="MXR19990.1"/>
    <property type="molecule type" value="Genomic_DNA"/>
</dbReference>
<dbReference type="Proteomes" id="UP000471521">
    <property type="component" value="Unassembled WGS sequence"/>
</dbReference>
<reference evidence="3 4" key="1">
    <citation type="submission" date="2019-12" db="EMBL/GenBank/DDBJ databases">
        <title>Isolation and characterization of three novel carbon monoxide-oxidizing members of Halobacteria from salione crusts and soils.</title>
        <authorList>
            <person name="Myers M.R."/>
            <person name="King G.M."/>
        </authorList>
    </citation>
    <scope>NUCLEOTIDE SEQUENCE [LARGE SCALE GENOMIC DNA]</scope>
    <source>
        <strain evidence="3 4">PCN9</strain>
    </source>
</reference>
<gene>
    <name evidence="3" type="ORF">GRX66_05015</name>
</gene>
<evidence type="ECO:0000313" key="4">
    <source>
        <dbReference type="Proteomes" id="UP000471521"/>
    </source>
</evidence>
<evidence type="ECO:0000259" key="2">
    <source>
        <dbReference type="Pfam" id="PF24041"/>
    </source>
</evidence>
<name>A0A6B0SM55_9EURY</name>
<evidence type="ECO:0000256" key="1">
    <source>
        <dbReference type="SAM" id="MobiDB-lite"/>
    </source>
</evidence>
<dbReference type="OrthoDB" id="156174at2157"/>
<dbReference type="Pfam" id="PF24041">
    <property type="entry name" value="DUF7350"/>
    <property type="match status" value="1"/>
</dbReference>
<feature type="region of interest" description="Disordered" evidence="1">
    <location>
        <begin position="22"/>
        <end position="45"/>
    </location>
</feature>
<dbReference type="InterPro" id="IPR038482">
    <property type="entry name" value="Tp34-type_sf"/>
</dbReference>
<proteinExistence type="predicted"/>